<feature type="domain" description="Sodium/calcium exchanger membrane region" evidence="6">
    <location>
        <begin position="197"/>
        <end position="336"/>
    </location>
</feature>
<feature type="transmembrane region" description="Helical" evidence="5">
    <location>
        <begin position="118"/>
        <end position="135"/>
    </location>
</feature>
<evidence type="ECO:0000256" key="5">
    <source>
        <dbReference type="SAM" id="Phobius"/>
    </source>
</evidence>
<feature type="transmembrane region" description="Helical" evidence="5">
    <location>
        <begin position="48"/>
        <end position="68"/>
    </location>
</feature>
<name>A0A917SUY1_9RHOB</name>
<evidence type="ECO:0000313" key="7">
    <source>
        <dbReference type="EMBL" id="GGL97433.1"/>
    </source>
</evidence>
<dbReference type="PANTHER" id="PTHR10846">
    <property type="entry name" value="SODIUM/POTASSIUM/CALCIUM EXCHANGER"/>
    <property type="match status" value="1"/>
</dbReference>
<reference evidence="7" key="2">
    <citation type="submission" date="2020-09" db="EMBL/GenBank/DDBJ databases">
        <authorList>
            <person name="Sun Q."/>
            <person name="Zhou Y."/>
        </authorList>
    </citation>
    <scope>NUCLEOTIDE SEQUENCE</scope>
    <source>
        <strain evidence="7">CGMCC 1.6293</strain>
    </source>
</reference>
<accession>A0A917SUY1</accession>
<evidence type="ECO:0000256" key="4">
    <source>
        <dbReference type="ARBA" id="ARBA00023136"/>
    </source>
</evidence>
<feature type="transmembrane region" description="Helical" evidence="5">
    <location>
        <begin position="320"/>
        <end position="337"/>
    </location>
</feature>
<feature type="transmembrane region" description="Helical" evidence="5">
    <location>
        <begin position="231"/>
        <end position="254"/>
    </location>
</feature>
<reference evidence="7" key="1">
    <citation type="journal article" date="2014" name="Int. J. Syst. Evol. Microbiol.">
        <title>Complete genome sequence of Corynebacterium casei LMG S-19264T (=DSM 44701T), isolated from a smear-ripened cheese.</title>
        <authorList>
            <consortium name="US DOE Joint Genome Institute (JGI-PGF)"/>
            <person name="Walter F."/>
            <person name="Albersmeier A."/>
            <person name="Kalinowski J."/>
            <person name="Ruckert C."/>
        </authorList>
    </citation>
    <scope>NUCLEOTIDE SEQUENCE</scope>
    <source>
        <strain evidence="7">CGMCC 1.6293</strain>
    </source>
</reference>
<evidence type="ECO:0000256" key="1">
    <source>
        <dbReference type="ARBA" id="ARBA00004141"/>
    </source>
</evidence>
<feature type="domain" description="Sodium/calcium exchanger membrane region" evidence="6">
    <location>
        <begin position="19"/>
        <end position="157"/>
    </location>
</feature>
<dbReference type="Proteomes" id="UP000649829">
    <property type="component" value="Unassembled WGS sequence"/>
</dbReference>
<dbReference type="GO" id="GO:0006874">
    <property type="term" value="P:intracellular calcium ion homeostasis"/>
    <property type="evidence" value="ECO:0007669"/>
    <property type="project" value="TreeGrafter"/>
</dbReference>
<keyword evidence="3 5" id="KW-1133">Transmembrane helix</keyword>
<keyword evidence="2 5" id="KW-0812">Transmembrane</keyword>
<keyword evidence="4 5" id="KW-0472">Membrane</keyword>
<feature type="transmembrane region" description="Helical" evidence="5">
    <location>
        <begin position="295"/>
        <end position="313"/>
    </location>
</feature>
<protein>
    <submittedName>
        <fullName evidence="7">Sodium:calcium antiporter</fullName>
    </submittedName>
</protein>
<evidence type="ECO:0000256" key="3">
    <source>
        <dbReference type="ARBA" id="ARBA00022989"/>
    </source>
</evidence>
<sequence length="338" mass="34056">MHISGGIGSGVLHMFDIWLPLLGGLLLLVSGGELLVRGAVQVAERLGISPLVIGLTLVGFGTSMPELVTSVQAALAGSPGIAFGNIVGSNIANVLLIVGVSSLLLPIAVTSAALRRDAAVMLATAVVFAGASAVIPMGRGVGVVFLAALVAYITMAIRQERNAAPHGALYDKGAALQGADPALRASRPSAGSLLVPLAVAVAGLVLVILGGRFFVEGAVGLARSFGISETVIGLTVVALGTSMPELVTSVLAALRKQSDIAFGNIVGSNIYNILGIGGTTALISPSVVPAEIVSFDNLVMLGVSGLLVLFAATGLRIARWEGGVLLAAYVGYIALLWP</sequence>
<evidence type="ECO:0000313" key="8">
    <source>
        <dbReference type="Proteomes" id="UP000649829"/>
    </source>
</evidence>
<feature type="transmembrane region" description="Helical" evidence="5">
    <location>
        <begin position="261"/>
        <end position="283"/>
    </location>
</feature>
<dbReference type="InterPro" id="IPR004481">
    <property type="entry name" value="K/Na/Ca-exchanger"/>
</dbReference>
<feature type="transmembrane region" description="Helical" evidence="5">
    <location>
        <begin position="17"/>
        <end position="36"/>
    </location>
</feature>
<dbReference type="GO" id="GO:0008273">
    <property type="term" value="F:calcium, potassium:sodium antiporter activity"/>
    <property type="evidence" value="ECO:0007669"/>
    <property type="project" value="TreeGrafter"/>
</dbReference>
<proteinExistence type="predicted"/>
<dbReference type="InterPro" id="IPR004837">
    <property type="entry name" value="NaCa_Exmemb"/>
</dbReference>
<comment type="caution">
    <text evidence="7">The sequence shown here is derived from an EMBL/GenBank/DDBJ whole genome shotgun (WGS) entry which is preliminary data.</text>
</comment>
<feature type="transmembrane region" description="Helical" evidence="5">
    <location>
        <begin position="80"/>
        <end position="106"/>
    </location>
</feature>
<evidence type="ECO:0000259" key="6">
    <source>
        <dbReference type="Pfam" id="PF01699"/>
    </source>
</evidence>
<dbReference type="EMBL" id="BMLF01000001">
    <property type="protein sequence ID" value="GGL97433.1"/>
    <property type="molecule type" value="Genomic_DNA"/>
</dbReference>
<gene>
    <name evidence="7" type="primary">yrbG</name>
    <name evidence="7" type="ORF">GCM10011534_19280</name>
</gene>
<organism evidence="7 8">
    <name type="scientific">Pseudooceanicola nanhaiensis</name>
    <dbReference type="NCBI Taxonomy" id="375761"/>
    <lineage>
        <taxon>Bacteria</taxon>
        <taxon>Pseudomonadati</taxon>
        <taxon>Pseudomonadota</taxon>
        <taxon>Alphaproteobacteria</taxon>
        <taxon>Rhodobacterales</taxon>
        <taxon>Paracoccaceae</taxon>
        <taxon>Pseudooceanicola</taxon>
    </lineage>
</organism>
<dbReference type="PANTHER" id="PTHR10846:SF8">
    <property type="entry name" value="INNER MEMBRANE PROTEIN YRBG"/>
    <property type="match status" value="1"/>
</dbReference>
<dbReference type="NCBIfam" id="TIGR00367">
    <property type="entry name" value="calcium/sodium antiporter"/>
    <property type="match status" value="1"/>
</dbReference>
<comment type="subcellular location">
    <subcellularLocation>
        <location evidence="1">Membrane</location>
        <topology evidence="1">Multi-pass membrane protein</topology>
    </subcellularLocation>
</comment>
<dbReference type="Gene3D" id="1.20.1420.30">
    <property type="entry name" value="NCX, central ion-binding region"/>
    <property type="match status" value="1"/>
</dbReference>
<dbReference type="InterPro" id="IPR044880">
    <property type="entry name" value="NCX_ion-bd_dom_sf"/>
</dbReference>
<keyword evidence="8" id="KW-1185">Reference proteome</keyword>
<evidence type="ECO:0000256" key="2">
    <source>
        <dbReference type="ARBA" id="ARBA00022692"/>
    </source>
</evidence>
<dbReference type="Pfam" id="PF01699">
    <property type="entry name" value="Na_Ca_ex"/>
    <property type="match status" value="2"/>
</dbReference>
<dbReference type="GO" id="GO:0005886">
    <property type="term" value="C:plasma membrane"/>
    <property type="evidence" value="ECO:0007669"/>
    <property type="project" value="TreeGrafter"/>
</dbReference>
<feature type="transmembrane region" description="Helical" evidence="5">
    <location>
        <begin position="193"/>
        <end position="211"/>
    </location>
</feature>
<feature type="transmembrane region" description="Helical" evidence="5">
    <location>
        <begin position="141"/>
        <end position="157"/>
    </location>
</feature>
<dbReference type="GO" id="GO:0005262">
    <property type="term" value="F:calcium channel activity"/>
    <property type="evidence" value="ECO:0007669"/>
    <property type="project" value="TreeGrafter"/>
</dbReference>
<dbReference type="AlphaFoldDB" id="A0A917SUY1"/>